<feature type="compositionally biased region" description="Polar residues" evidence="1">
    <location>
        <begin position="168"/>
        <end position="184"/>
    </location>
</feature>
<name>A0A0R1WNX5_9LACO</name>
<feature type="compositionally biased region" description="Basic and acidic residues" evidence="1">
    <location>
        <begin position="134"/>
        <end position="147"/>
    </location>
</feature>
<evidence type="ECO:0008006" key="4">
    <source>
        <dbReference type="Google" id="ProtNLM"/>
    </source>
</evidence>
<accession>A0A0R1WNX5</accession>
<organism evidence="2 3">
    <name type="scientific">Companilactobacillus nantensis DSM 16982</name>
    <dbReference type="NCBI Taxonomy" id="1423774"/>
    <lineage>
        <taxon>Bacteria</taxon>
        <taxon>Bacillati</taxon>
        <taxon>Bacillota</taxon>
        <taxon>Bacilli</taxon>
        <taxon>Lactobacillales</taxon>
        <taxon>Lactobacillaceae</taxon>
        <taxon>Companilactobacillus</taxon>
    </lineage>
</organism>
<dbReference type="SUPFAM" id="SSF57884">
    <property type="entry name" value="Ada DNA repair protein, N-terminal domain (N-Ada 10)"/>
    <property type="match status" value="1"/>
</dbReference>
<keyword evidence="3" id="KW-1185">Reference proteome</keyword>
<evidence type="ECO:0000313" key="3">
    <source>
        <dbReference type="Proteomes" id="UP000051302"/>
    </source>
</evidence>
<dbReference type="InterPro" id="IPR035451">
    <property type="entry name" value="Ada-like_dom_sf"/>
</dbReference>
<dbReference type="Gene3D" id="3.40.10.10">
    <property type="entry name" value="DNA Methylphosphotriester Repair Domain"/>
    <property type="match status" value="1"/>
</dbReference>
<evidence type="ECO:0000256" key="1">
    <source>
        <dbReference type="SAM" id="MobiDB-lite"/>
    </source>
</evidence>
<comment type="caution">
    <text evidence="2">The sequence shown here is derived from an EMBL/GenBank/DDBJ whole genome shotgun (WGS) entry which is preliminary data.</text>
</comment>
<proteinExistence type="predicted"/>
<feature type="compositionally biased region" description="Low complexity" evidence="1">
    <location>
        <begin position="148"/>
        <end position="167"/>
    </location>
</feature>
<dbReference type="Proteomes" id="UP000051302">
    <property type="component" value="Unassembled WGS sequence"/>
</dbReference>
<sequence length="223" mass="24754">MAFGFLIYFAIKMFKGRKLKSTDRASKKLKKRNRIGLIVSILVFFIAAGIGGSNEETTSKQSSSADTTKVVKKQKYIGKDKYNIAKKENVALLAKQKKLQDQEDKLQDQQDQIASDEAAAKQKEAEQQAAAQKQQEEQAKAAEKQQKEAAAQQKQQQEQQSQQASSQTRGDMNTSDSGTIVGNANSHIYHVPGQAGYNMNSSNAVYFHSEQEAIAAGYRRSKR</sequence>
<dbReference type="AlphaFoldDB" id="A0A0R1WNX5"/>
<feature type="region of interest" description="Disordered" evidence="1">
    <location>
        <begin position="103"/>
        <end position="184"/>
    </location>
</feature>
<dbReference type="EMBL" id="AZFV01000008">
    <property type="protein sequence ID" value="KRM17547.1"/>
    <property type="molecule type" value="Genomic_DNA"/>
</dbReference>
<gene>
    <name evidence="2" type="ORF">FD31_GL002532</name>
</gene>
<dbReference type="PATRIC" id="fig|1423774.3.peg.2631"/>
<protein>
    <recommendedName>
        <fullName evidence="4">DNA-entry nuclease</fullName>
    </recommendedName>
</protein>
<dbReference type="STRING" id="1423774.FD31_GL002532"/>
<evidence type="ECO:0000313" key="2">
    <source>
        <dbReference type="EMBL" id="KRM17547.1"/>
    </source>
</evidence>
<reference evidence="2 3" key="1">
    <citation type="journal article" date="2015" name="Genome Announc.">
        <title>Expanding the biotechnology potential of lactobacilli through comparative genomics of 213 strains and associated genera.</title>
        <authorList>
            <person name="Sun Z."/>
            <person name="Harris H.M."/>
            <person name="McCann A."/>
            <person name="Guo C."/>
            <person name="Argimon S."/>
            <person name="Zhang W."/>
            <person name="Yang X."/>
            <person name="Jeffery I.B."/>
            <person name="Cooney J.C."/>
            <person name="Kagawa T.F."/>
            <person name="Liu W."/>
            <person name="Song Y."/>
            <person name="Salvetti E."/>
            <person name="Wrobel A."/>
            <person name="Rasinkangas P."/>
            <person name="Parkhill J."/>
            <person name="Rea M.C."/>
            <person name="O'Sullivan O."/>
            <person name="Ritari J."/>
            <person name="Douillard F.P."/>
            <person name="Paul Ross R."/>
            <person name="Yang R."/>
            <person name="Briner A.E."/>
            <person name="Felis G.E."/>
            <person name="de Vos W.M."/>
            <person name="Barrangou R."/>
            <person name="Klaenhammer T.R."/>
            <person name="Caufield P.W."/>
            <person name="Cui Y."/>
            <person name="Zhang H."/>
            <person name="O'Toole P.W."/>
        </authorList>
    </citation>
    <scope>NUCLEOTIDE SEQUENCE [LARGE SCALE GENOMIC DNA]</scope>
    <source>
        <strain evidence="2 3">DSM 16982</strain>
    </source>
</reference>